<accession>A0A6J4UQV1</accession>
<dbReference type="AlphaFoldDB" id="A0A6J4UQV1"/>
<gene>
    <name evidence="2" type="ORF">AVDCRST_MAG73-3313</name>
</gene>
<feature type="compositionally biased region" description="Basic residues" evidence="1">
    <location>
        <begin position="106"/>
        <end position="132"/>
    </location>
</feature>
<feature type="compositionally biased region" description="Low complexity" evidence="1">
    <location>
        <begin position="139"/>
        <end position="149"/>
    </location>
</feature>
<proteinExistence type="predicted"/>
<evidence type="ECO:0000256" key="1">
    <source>
        <dbReference type="SAM" id="MobiDB-lite"/>
    </source>
</evidence>
<reference evidence="2" key="1">
    <citation type="submission" date="2020-02" db="EMBL/GenBank/DDBJ databases">
        <authorList>
            <person name="Meier V. D."/>
        </authorList>
    </citation>
    <scope>NUCLEOTIDE SEQUENCE</scope>
    <source>
        <strain evidence="2">AVDCRST_MAG73</strain>
    </source>
</reference>
<organism evidence="2">
    <name type="scientific">uncultured Thermomicrobiales bacterium</name>
    <dbReference type="NCBI Taxonomy" id="1645740"/>
    <lineage>
        <taxon>Bacteria</taxon>
        <taxon>Pseudomonadati</taxon>
        <taxon>Thermomicrobiota</taxon>
        <taxon>Thermomicrobia</taxon>
        <taxon>Thermomicrobiales</taxon>
        <taxon>environmental samples</taxon>
    </lineage>
</organism>
<protein>
    <submittedName>
        <fullName evidence="2">Uncharacterized protein</fullName>
    </submittedName>
</protein>
<feature type="non-terminal residue" evidence="2">
    <location>
        <position position="215"/>
    </location>
</feature>
<feature type="region of interest" description="Disordered" evidence="1">
    <location>
        <begin position="80"/>
        <end position="215"/>
    </location>
</feature>
<sequence length="215" mass="23290">ADGTHHPQVYAALVLADGNPVAGGGRGRAVDPGHRRNAAPPRRPRRRRVGAAGAVVRPRLRGCGAGRGLLPRLPAGRVARGAGQRTGDRQAAVLRPGGVAADRARCPHRSPRHAGRHRPRLHALRPLRRPRPGGRPDRPVGGVRAPLPRVHVRPGRLRRQRRTLDPVRGGDGGLPRNPLRLPRDQGRRDRALRLEPTARQPAHRAARQPFSDGAL</sequence>
<evidence type="ECO:0000313" key="2">
    <source>
        <dbReference type="EMBL" id="CAA9556311.1"/>
    </source>
</evidence>
<dbReference type="EMBL" id="CADCWE010000219">
    <property type="protein sequence ID" value="CAA9556311.1"/>
    <property type="molecule type" value="Genomic_DNA"/>
</dbReference>
<feature type="non-terminal residue" evidence="2">
    <location>
        <position position="1"/>
    </location>
</feature>
<name>A0A6J4UQV1_9BACT</name>
<feature type="compositionally biased region" description="Basic and acidic residues" evidence="1">
    <location>
        <begin position="181"/>
        <end position="193"/>
    </location>
</feature>
<feature type="region of interest" description="Disordered" evidence="1">
    <location>
        <begin position="18"/>
        <end position="50"/>
    </location>
</feature>
<feature type="compositionally biased region" description="Basic residues" evidence="1">
    <location>
        <begin position="150"/>
        <end position="161"/>
    </location>
</feature>